<dbReference type="InterPro" id="IPR001279">
    <property type="entry name" value="Metallo-B-lactamas"/>
</dbReference>
<protein>
    <submittedName>
        <fullName evidence="4">MBL fold hydrolase</fullName>
    </submittedName>
</protein>
<dbReference type="Pfam" id="PF16661">
    <property type="entry name" value="Lactamase_B_6"/>
    <property type="match status" value="1"/>
</dbReference>
<dbReference type="Proteomes" id="UP001062263">
    <property type="component" value="Chromosome"/>
</dbReference>
<evidence type="ECO:0000313" key="4">
    <source>
        <dbReference type="EMBL" id="BDL44086.1"/>
    </source>
</evidence>
<dbReference type="PANTHER" id="PTHR11203">
    <property type="entry name" value="CLEAVAGE AND POLYADENYLATION SPECIFICITY FACTOR FAMILY MEMBER"/>
    <property type="match status" value="1"/>
</dbReference>
<feature type="domain" description="Metallo-beta-lactamase" evidence="2">
    <location>
        <begin position="6"/>
        <end position="207"/>
    </location>
</feature>
<keyword evidence="1 4" id="KW-0378">Hydrolase</keyword>
<proteinExistence type="predicted"/>
<evidence type="ECO:0000259" key="2">
    <source>
        <dbReference type="SMART" id="SM00849"/>
    </source>
</evidence>
<evidence type="ECO:0000256" key="1">
    <source>
        <dbReference type="ARBA" id="ARBA00022801"/>
    </source>
</evidence>
<dbReference type="EMBL" id="AP025943">
    <property type="protein sequence ID" value="BDL44086.1"/>
    <property type="molecule type" value="Genomic_DNA"/>
</dbReference>
<name>A0ABM7ZH83_9BACT</name>
<dbReference type="Gene3D" id="3.40.50.10890">
    <property type="match status" value="1"/>
</dbReference>
<gene>
    <name evidence="4" type="ORF">Abiwalacus_16600</name>
</gene>
<dbReference type="GO" id="GO:0016787">
    <property type="term" value="F:hydrolase activity"/>
    <property type="evidence" value="ECO:0007669"/>
    <property type="project" value="UniProtKB-KW"/>
</dbReference>
<dbReference type="Pfam" id="PF07521">
    <property type="entry name" value="RMMBL"/>
    <property type="match status" value="1"/>
</dbReference>
<dbReference type="InterPro" id="IPR022712">
    <property type="entry name" value="Beta_Casp"/>
</dbReference>
<evidence type="ECO:0000259" key="3">
    <source>
        <dbReference type="SMART" id="SM01027"/>
    </source>
</evidence>
<dbReference type="InterPro" id="IPR011108">
    <property type="entry name" value="RMMBL"/>
</dbReference>
<dbReference type="SUPFAM" id="SSF56281">
    <property type="entry name" value="Metallo-hydrolase/oxidoreductase"/>
    <property type="match status" value="1"/>
</dbReference>
<feature type="domain" description="Beta-Casp" evidence="3">
    <location>
        <begin position="227"/>
        <end position="352"/>
    </location>
</feature>
<evidence type="ECO:0000313" key="5">
    <source>
        <dbReference type="Proteomes" id="UP001062263"/>
    </source>
</evidence>
<dbReference type="CDD" id="cd16295">
    <property type="entry name" value="TTHA0252-CPSF-like_MBL-fold"/>
    <property type="match status" value="1"/>
</dbReference>
<reference evidence="4" key="1">
    <citation type="submission" date="2022-06" db="EMBL/GenBank/DDBJ databases">
        <title>Akkermansia biwalacus sp. nov., an anaerobic mucin-degrading bacterium isolated from human intestine.</title>
        <authorList>
            <person name="Kobayashi Y."/>
            <person name="Inoue S."/>
            <person name="Kawahara T."/>
            <person name="Kohda N."/>
        </authorList>
    </citation>
    <scope>NUCLEOTIDE SEQUENCE</scope>
    <source>
        <strain evidence="4">WON2089</strain>
    </source>
</reference>
<dbReference type="SMART" id="SM01027">
    <property type="entry name" value="Beta-Casp"/>
    <property type="match status" value="1"/>
</dbReference>
<dbReference type="Gene3D" id="3.60.15.10">
    <property type="entry name" value="Ribonuclease Z/Hydroxyacylglutathione hydrolase-like"/>
    <property type="match status" value="1"/>
</dbReference>
<dbReference type="InterPro" id="IPR050698">
    <property type="entry name" value="MBL"/>
</dbReference>
<dbReference type="Pfam" id="PF10996">
    <property type="entry name" value="Beta-Casp"/>
    <property type="match status" value="1"/>
</dbReference>
<dbReference type="InterPro" id="IPR036866">
    <property type="entry name" value="RibonucZ/Hydroxyglut_hydro"/>
</dbReference>
<accession>A0ABM7ZH83</accession>
<sequence>MYQGRREEAWHINKDFPYFSPADVDVVILSHAHIDHSGNLPNLVKKGFQGNVYSTYATRDLCQIMLADAARIQEHDCAFINKMNKRRGIDQPEVYPTYSEQDAERCMRLFVNIGYERPIPVAPGVTLTFYDAGHILGAAQVCLDIEDRDDGKKKRFLFSGDVGRGDNELLRDPVPVPDVDILLMESTYGGRFHEAPSRDDETFCQAIREALELGGRIYIPSFAVERTQQLLYLLNRAYHEGHLPLLPVYVDSPMAVSATGIFSIHPECFNKEVYDFLFREQDPFSFEQLRLIRSVGESQALNRMDGQAIIISASGMCEAGRILHHLANNIGNPKNTVLFVGYCAEHTLGRKIIDGWKEVPILGKQYRVRARIREMDSFSGHADHGELLEYFDRTGGPKSNIILVHGEEQASLALANALEERQANPVSIAQLGSVMVL</sequence>
<dbReference type="SMART" id="SM00849">
    <property type="entry name" value="Lactamase_B"/>
    <property type="match status" value="1"/>
</dbReference>
<dbReference type="PANTHER" id="PTHR11203:SF37">
    <property type="entry name" value="INTEGRATOR COMPLEX SUBUNIT 11"/>
    <property type="match status" value="1"/>
</dbReference>
<keyword evidence="5" id="KW-1185">Reference proteome</keyword>
<organism evidence="4 5">
    <name type="scientific">Akkermansia biwaensis</name>
    <dbReference type="NCBI Taxonomy" id="2946555"/>
    <lineage>
        <taxon>Bacteria</taxon>
        <taxon>Pseudomonadati</taxon>
        <taxon>Verrucomicrobiota</taxon>
        <taxon>Verrucomicrobiia</taxon>
        <taxon>Verrucomicrobiales</taxon>
        <taxon>Akkermansiaceae</taxon>
        <taxon>Akkermansia</taxon>
    </lineage>
</organism>